<dbReference type="PIRSF" id="PIRSF038800">
    <property type="entry name" value="KYNU"/>
    <property type="match status" value="1"/>
</dbReference>
<comment type="catalytic activity">
    <reaction evidence="4 6">
        <text>L-kynurenine + H2O = anthranilate + L-alanine + H(+)</text>
        <dbReference type="Rhea" id="RHEA:16813"/>
        <dbReference type="ChEBI" id="CHEBI:15377"/>
        <dbReference type="ChEBI" id="CHEBI:15378"/>
        <dbReference type="ChEBI" id="CHEBI:16567"/>
        <dbReference type="ChEBI" id="CHEBI:57959"/>
        <dbReference type="ChEBI" id="CHEBI:57972"/>
        <dbReference type="EC" id="3.7.1.3"/>
    </reaction>
</comment>
<comment type="pathway">
    <text evidence="4 6">Amino-acid degradation; L-kynurenine degradation; L-alanine and anthranilate from L-kynurenine: step 1/1.</text>
</comment>
<dbReference type="Gene3D" id="3.90.1150.10">
    <property type="entry name" value="Aspartate Aminotransferase, domain 1"/>
    <property type="match status" value="1"/>
</dbReference>
<dbReference type="GO" id="GO:0043420">
    <property type="term" value="P:anthranilate metabolic process"/>
    <property type="evidence" value="ECO:0007669"/>
    <property type="project" value="TreeGrafter"/>
</dbReference>
<dbReference type="GO" id="GO:0005737">
    <property type="term" value="C:cytoplasm"/>
    <property type="evidence" value="ECO:0007669"/>
    <property type="project" value="UniProtKB-UniRule"/>
</dbReference>
<dbReference type="InterPro" id="IPR015424">
    <property type="entry name" value="PyrdxlP-dep_Trfase"/>
</dbReference>
<feature type="binding site" evidence="4">
    <location>
        <position position="213"/>
    </location>
    <ligand>
        <name>pyridoxal 5'-phosphate</name>
        <dbReference type="ChEBI" id="CHEBI:597326"/>
    </ligand>
</feature>
<keyword evidence="3 4" id="KW-0663">Pyridoxal phosphate</keyword>
<evidence type="ECO:0000313" key="8">
    <source>
        <dbReference type="Proteomes" id="UP000030832"/>
    </source>
</evidence>
<keyword evidence="1 4" id="KW-0662">Pyridine nucleotide biosynthesis</keyword>
<dbReference type="HAMAP" id="MF_01970">
    <property type="entry name" value="Kynureninase"/>
    <property type="match status" value="1"/>
</dbReference>
<dbReference type="InterPro" id="IPR015422">
    <property type="entry name" value="PyrdxlP-dep_Trfase_small"/>
</dbReference>
<dbReference type="GO" id="GO:0019805">
    <property type="term" value="P:quinolinate biosynthetic process"/>
    <property type="evidence" value="ECO:0007669"/>
    <property type="project" value="UniProtKB-UniRule"/>
</dbReference>
<evidence type="ECO:0000313" key="7">
    <source>
        <dbReference type="EMBL" id="KHF41631.1"/>
    </source>
</evidence>
<comment type="catalytic activity">
    <reaction evidence="6">
        <text>3-hydroxy-L-kynurenine + H2O = 3-hydroxyanthranilate + L-alanine + H(+)</text>
        <dbReference type="Rhea" id="RHEA:25143"/>
        <dbReference type="ChEBI" id="CHEBI:15377"/>
        <dbReference type="ChEBI" id="CHEBI:15378"/>
        <dbReference type="ChEBI" id="CHEBI:36559"/>
        <dbReference type="ChEBI" id="CHEBI:57972"/>
        <dbReference type="ChEBI" id="CHEBI:58125"/>
        <dbReference type="EC" id="3.7.1.3"/>
    </reaction>
</comment>
<dbReference type="Gene3D" id="3.40.640.10">
    <property type="entry name" value="Type I PLP-dependent aspartate aminotransferase-like (Major domain)"/>
    <property type="match status" value="1"/>
</dbReference>
<comment type="caution">
    <text evidence="4">Lacks conserved residue(s) required for the propagation of feature annotation.</text>
</comment>
<dbReference type="GO" id="GO:0019441">
    <property type="term" value="P:L-tryptophan catabolic process to kynurenine"/>
    <property type="evidence" value="ECO:0007669"/>
    <property type="project" value="TreeGrafter"/>
</dbReference>
<feature type="binding site" evidence="4">
    <location>
        <position position="104"/>
    </location>
    <ligand>
        <name>pyridoxal 5'-phosphate</name>
        <dbReference type="ChEBI" id="CHEBI:597326"/>
    </ligand>
</feature>
<dbReference type="NCBIfam" id="TIGR01814">
    <property type="entry name" value="kynureninase"/>
    <property type="match status" value="1"/>
</dbReference>
<dbReference type="eggNOG" id="COG3844">
    <property type="taxonomic scope" value="Bacteria"/>
</dbReference>
<keyword evidence="8" id="KW-1185">Reference proteome</keyword>
<feature type="binding site" evidence="4">
    <location>
        <position position="216"/>
    </location>
    <ligand>
        <name>pyridoxal 5'-phosphate</name>
        <dbReference type="ChEBI" id="CHEBI:597326"/>
    </ligand>
</feature>
<dbReference type="OrthoDB" id="9812626at2"/>
<organism evidence="7 8">
    <name type="scientific">Halalkalibacter okhensis</name>
    <dbReference type="NCBI Taxonomy" id="333138"/>
    <lineage>
        <taxon>Bacteria</taxon>
        <taxon>Bacillati</taxon>
        <taxon>Bacillota</taxon>
        <taxon>Bacilli</taxon>
        <taxon>Bacillales</taxon>
        <taxon>Bacillaceae</taxon>
        <taxon>Halalkalibacter</taxon>
    </lineage>
</organism>
<protein>
    <recommendedName>
        <fullName evidence="4 5">Kynureninase</fullName>
        <ecNumber evidence="4 5">3.7.1.3</ecNumber>
    </recommendedName>
    <alternativeName>
        <fullName evidence="4">L-kynurenine hydrolase</fullName>
    </alternativeName>
</protein>
<feature type="binding site" evidence="4">
    <location>
        <position position="267"/>
    </location>
    <ligand>
        <name>pyridoxal 5'-phosphate</name>
        <dbReference type="ChEBI" id="CHEBI:597326"/>
    </ligand>
</feature>
<dbReference type="AlphaFoldDB" id="A0A0B0IPM6"/>
<comment type="cofactor">
    <cofactor evidence="4 6">
        <name>pyridoxal 5'-phosphate</name>
        <dbReference type="ChEBI" id="CHEBI:597326"/>
    </cofactor>
</comment>
<dbReference type="RefSeq" id="WP_034625759.1">
    <property type="nucleotide sequence ID" value="NZ_JRJU01000002.1"/>
</dbReference>
<evidence type="ECO:0000256" key="6">
    <source>
        <dbReference type="PIRNR" id="PIRNR038800"/>
    </source>
</evidence>
<dbReference type="InterPro" id="IPR015421">
    <property type="entry name" value="PyrdxlP-dep_Trfase_major"/>
</dbReference>
<dbReference type="EC" id="3.7.1.3" evidence="4 5"/>
<comment type="function">
    <text evidence="4 6">Catalyzes the cleavage of L-kynurenine (L-Kyn) and L-3-hydroxykynurenine (L-3OHKyn) into anthranilic acid (AA) and 3-hydroxyanthranilic acid (3-OHAA), respectively.</text>
</comment>
<feature type="binding site" evidence="4">
    <location>
        <begin position="132"/>
        <end position="135"/>
    </location>
    <ligand>
        <name>pyridoxal 5'-phosphate</name>
        <dbReference type="ChEBI" id="CHEBI:597326"/>
    </ligand>
</feature>
<dbReference type="UniPathway" id="UPA00253">
    <property type="reaction ID" value="UER00329"/>
</dbReference>
<evidence type="ECO:0000256" key="4">
    <source>
        <dbReference type="HAMAP-Rule" id="MF_01970"/>
    </source>
</evidence>
<feature type="binding site" evidence="4">
    <location>
        <position position="295"/>
    </location>
    <ligand>
        <name>pyridoxal 5'-phosphate</name>
        <dbReference type="ChEBI" id="CHEBI:597326"/>
    </ligand>
</feature>
<dbReference type="GO" id="GO:0030170">
    <property type="term" value="F:pyridoxal phosphate binding"/>
    <property type="evidence" value="ECO:0007669"/>
    <property type="project" value="UniProtKB-UniRule"/>
</dbReference>
<dbReference type="GO" id="GO:0009435">
    <property type="term" value="P:NAD+ biosynthetic process"/>
    <property type="evidence" value="ECO:0007669"/>
    <property type="project" value="UniProtKB-UniRule"/>
</dbReference>
<dbReference type="GO" id="GO:0097053">
    <property type="term" value="P:L-kynurenine catabolic process"/>
    <property type="evidence" value="ECO:0007669"/>
    <property type="project" value="UniProtKB-UniRule"/>
</dbReference>
<comment type="caution">
    <text evidence="7">The sequence shown here is derived from an EMBL/GenBank/DDBJ whole genome shotgun (WGS) entry which is preliminary data.</text>
</comment>
<dbReference type="InterPro" id="IPR010111">
    <property type="entry name" value="Kynureninase"/>
</dbReference>
<feature type="modified residue" description="N6-(pyridoxal phosphate)lysine" evidence="4">
    <location>
        <position position="239"/>
    </location>
</feature>
<evidence type="ECO:0000256" key="3">
    <source>
        <dbReference type="ARBA" id="ARBA00022898"/>
    </source>
</evidence>
<dbReference type="PANTHER" id="PTHR14084">
    <property type="entry name" value="KYNURENINASE"/>
    <property type="match status" value="1"/>
</dbReference>
<dbReference type="SUPFAM" id="SSF53383">
    <property type="entry name" value="PLP-dependent transferases"/>
    <property type="match status" value="1"/>
</dbReference>
<name>A0A0B0IPM6_9BACI</name>
<comment type="pathway">
    <text evidence="4 6">Cofactor biosynthesis; NAD(+) biosynthesis; quinolinate from L-kynurenine: step 2/3.</text>
</comment>
<evidence type="ECO:0000256" key="1">
    <source>
        <dbReference type="ARBA" id="ARBA00022642"/>
    </source>
</evidence>
<evidence type="ECO:0000256" key="5">
    <source>
        <dbReference type="NCBIfam" id="TIGR01814"/>
    </source>
</evidence>
<evidence type="ECO:0000256" key="2">
    <source>
        <dbReference type="ARBA" id="ARBA00022801"/>
    </source>
</evidence>
<dbReference type="EMBL" id="JRJU01000002">
    <property type="protein sequence ID" value="KHF41631.1"/>
    <property type="molecule type" value="Genomic_DNA"/>
</dbReference>
<sequence length="428" mass="48445">MGNSDNAYTREYAVNLDKLDELAPYRQEFYVKEGSIYFDGNSLGLLSKRAEQTLLRLLDSWKHFGIDGWTQGENPWFYLSESLGKSLAPLVGGSPEEVIATGSTTVNLHQLVSTFYNPEGKKTKILADELNFPSDIYALKSQLTLKGYDPSEHLIEVKSFDGHTLNEEDIINEMKEDIALIVLPSVLYRSGQILDMKRLTAEAHKRNILIGFDLCHSVGSIPHHLSDWDVDFAFWCNYKHLNGGPGGVGGLFVNKKHFGQHPGLAGWFSSRKDKQFDMDHTLTPAEDASAFQVGTPHVLSLAPLIGSLSIFEEVGMEKIRAKSLKLTQYLMDLIEHELADYELTIQNPKEDHCRGGHIYLEHPEAARICKALKEEKIIPDYRTPNGIRLAPVALYNTFEEVWDCVQILKTIMKEERYLKFKNEREVVA</sequence>
<dbReference type="GO" id="GO:0030429">
    <property type="term" value="F:kynureninase activity"/>
    <property type="evidence" value="ECO:0007669"/>
    <property type="project" value="UniProtKB-UniRule"/>
</dbReference>
<dbReference type="UniPathway" id="UPA00334">
    <property type="reaction ID" value="UER00455"/>
</dbReference>
<dbReference type="Proteomes" id="UP000030832">
    <property type="component" value="Unassembled WGS sequence"/>
</dbReference>
<proteinExistence type="inferred from homology"/>
<dbReference type="STRING" id="333138.LQ50_02720"/>
<gene>
    <name evidence="4" type="primary">kynU</name>
    <name evidence="7" type="ORF">LQ50_02720</name>
</gene>
<dbReference type="Pfam" id="PF22580">
    <property type="entry name" value="KYNU_C"/>
    <property type="match status" value="1"/>
</dbReference>
<accession>A0A0B0IPM6</accession>
<dbReference type="PANTHER" id="PTHR14084:SF0">
    <property type="entry name" value="KYNURENINASE"/>
    <property type="match status" value="1"/>
</dbReference>
<feature type="binding site" evidence="4">
    <location>
        <position position="238"/>
    </location>
    <ligand>
        <name>pyridoxal 5'-phosphate</name>
        <dbReference type="ChEBI" id="CHEBI:597326"/>
    </ligand>
</feature>
<comment type="subunit">
    <text evidence="4 6">Homodimer.</text>
</comment>
<keyword evidence="2 4" id="KW-0378">Hydrolase</keyword>
<reference evidence="7 8" key="1">
    <citation type="submission" date="2014-09" db="EMBL/GenBank/DDBJ databases">
        <title>Genome sequencing and annotation of Bacillus Okhensis strain Kh10-101T.</title>
        <authorList>
            <person name="Prakash J.S."/>
        </authorList>
    </citation>
    <scope>NUCLEOTIDE SEQUENCE [LARGE SCALE GENOMIC DNA]</scope>
    <source>
        <strain evidence="8">Kh10-101T</strain>
    </source>
</reference>
<feature type="binding site" evidence="4">
    <location>
        <position position="105"/>
    </location>
    <ligand>
        <name>pyridoxal 5'-phosphate</name>
        <dbReference type="ChEBI" id="CHEBI:597326"/>
    </ligand>
</feature>
<comment type="similarity">
    <text evidence="4 6">Belongs to the kynureninase family.</text>
</comment>